<keyword evidence="4" id="KW-0949">S-adenosyl-L-methionine</keyword>
<accession>A0A0N4YVN2</accession>
<evidence type="ECO:0000313" key="10">
    <source>
        <dbReference type="Proteomes" id="UP000271162"/>
    </source>
</evidence>
<dbReference type="Gene3D" id="3.30.70.330">
    <property type="match status" value="1"/>
</dbReference>
<keyword evidence="2" id="KW-0489">Methyltransferase</keyword>
<gene>
    <name evidence="9" type="ORF">NBR_LOCUS21305</name>
</gene>
<keyword evidence="3" id="KW-0808">Transferase</keyword>
<reference evidence="9 10" key="2">
    <citation type="submission" date="2018-11" db="EMBL/GenBank/DDBJ databases">
        <authorList>
            <consortium name="Pathogen Informatics"/>
        </authorList>
    </citation>
    <scope>NUCLEOTIDE SEQUENCE [LARGE SCALE GENOMIC DNA]</scope>
</reference>
<evidence type="ECO:0000256" key="6">
    <source>
        <dbReference type="ARBA" id="ARBA00023242"/>
    </source>
</evidence>
<dbReference type="GO" id="GO:0042800">
    <property type="term" value="F:histone H3K4 methyltransferase activity"/>
    <property type="evidence" value="ECO:0007669"/>
    <property type="project" value="InterPro"/>
</dbReference>
<dbReference type="GO" id="GO:0003723">
    <property type="term" value="F:RNA binding"/>
    <property type="evidence" value="ECO:0007669"/>
    <property type="project" value="InterPro"/>
</dbReference>
<evidence type="ECO:0000313" key="11">
    <source>
        <dbReference type="WBParaSite" id="NBR_0002130401-mRNA-1"/>
    </source>
</evidence>
<feature type="region of interest" description="Disordered" evidence="7">
    <location>
        <begin position="190"/>
        <end position="232"/>
    </location>
</feature>
<evidence type="ECO:0000256" key="4">
    <source>
        <dbReference type="ARBA" id="ARBA00022691"/>
    </source>
</evidence>
<dbReference type="InterPro" id="IPR035979">
    <property type="entry name" value="RBD_domain_sf"/>
</dbReference>
<evidence type="ECO:0000259" key="8">
    <source>
        <dbReference type="SMART" id="SM00360"/>
    </source>
</evidence>
<evidence type="ECO:0000256" key="1">
    <source>
        <dbReference type="ARBA" id="ARBA00004123"/>
    </source>
</evidence>
<organism evidence="11">
    <name type="scientific">Nippostrongylus brasiliensis</name>
    <name type="common">Rat hookworm</name>
    <dbReference type="NCBI Taxonomy" id="27835"/>
    <lineage>
        <taxon>Eukaryota</taxon>
        <taxon>Metazoa</taxon>
        <taxon>Ecdysozoa</taxon>
        <taxon>Nematoda</taxon>
        <taxon>Chromadorea</taxon>
        <taxon>Rhabditida</taxon>
        <taxon>Rhabditina</taxon>
        <taxon>Rhabditomorpha</taxon>
        <taxon>Strongyloidea</taxon>
        <taxon>Heligmosomidae</taxon>
        <taxon>Nippostrongylus</taxon>
    </lineage>
</organism>
<name>A0A0N4YVN2_NIPBR</name>
<feature type="domain" description="RRM" evidence="8">
    <location>
        <begin position="97"/>
        <end position="170"/>
    </location>
</feature>
<dbReference type="InterPro" id="IPR044570">
    <property type="entry name" value="Set1-like"/>
</dbReference>
<proteinExistence type="predicted"/>
<comment type="subcellular location">
    <subcellularLocation>
        <location evidence="1">Nucleus</location>
    </subcellularLocation>
</comment>
<dbReference type="Proteomes" id="UP000271162">
    <property type="component" value="Unassembled WGS sequence"/>
</dbReference>
<protein>
    <submittedName>
        <fullName evidence="11">RRM domain-containing protein</fullName>
    </submittedName>
</protein>
<reference evidence="11" key="1">
    <citation type="submission" date="2017-02" db="UniProtKB">
        <authorList>
            <consortium name="WormBaseParasite"/>
        </authorList>
    </citation>
    <scope>IDENTIFICATION</scope>
</reference>
<dbReference type="SUPFAM" id="SSF54928">
    <property type="entry name" value="RNA-binding domain, RBD"/>
    <property type="match status" value="1"/>
</dbReference>
<dbReference type="Pfam" id="PF00076">
    <property type="entry name" value="RRM_1"/>
    <property type="match status" value="1"/>
</dbReference>
<feature type="region of interest" description="Disordered" evidence="7">
    <location>
        <begin position="1"/>
        <end position="28"/>
    </location>
</feature>
<feature type="compositionally biased region" description="Basic residues" evidence="7">
    <location>
        <begin position="16"/>
        <end position="26"/>
    </location>
</feature>
<dbReference type="InterPro" id="IPR012677">
    <property type="entry name" value="Nucleotide-bd_a/b_plait_sf"/>
</dbReference>
<sequence>MPVQRKPHGTSQSRPHPPHGSHHPPRNYKTLYDKDLGAKETIRRYNGHIPGHPKYDVKMPLSDPRNHYIQYRTIPPADLNVPSFTVDRNTLFYPKVEVALFKLNDNVNKAFLQQLVTKVGPPVDLEVFYHPVTKKHMGMAMIVFNTFSESRKFVNEYNDRSIMGGQVTCCHDPYFSRPCHSSLGNAFVSEPAHDDDMDVGSPAASSAKPSPNFVEKHADPCTPVSEFPSTSR</sequence>
<dbReference type="InterPro" id="IPR000504">
    <property type="entry name" value="RRM_dom"/>
</dbReference>
<keyword evidence="5" id="KW-0156">Chromatin regulator</keyword>
<dbReference type="SMART" id="SM00360">
    <property type="entry name" value="RRM"/>
    <property type="match status" value="1"/>
</dbReference>
<keyword evidence="10" id="KW-1185">Reference proteome</keyword>
<dbReference type="PANTHER" id="PTHR45814">
    <property type="entry name" value="HISTONE-LYSINE N-METHYLTRANSFERASE SETD1"/>
    <property type="match status" value="1"/>
</dbReference>
<dbReference type="AlphaFoldDB" id="A0A0N4YVN2"/>
<dbReference type="GO" id="GO:0048188">
    <property type="term" value="C:Set1C/COMPASS complex"/>
    <property type="evidence" value="ECO:0007669"/>
    <property type="project" value="TreeGrafter"/>
</dbReference>
<dbReference type="EMBL" id="UYSL01026164">
    <property type="protein sequence ID" value="VDL85051.1"/>
    <property type="molecule type" value="Genomic_DNA"/>
</dbReference>
<dbReference type="PANTHER" id="PTHR45814:SF2">
    <property type="entry name" value="HISTONE-LYSINE N-METHYLTRANSFERASE SETD1"/>
    <property type="match status" value="1"/>
</dbReference>
<dbReference type="STRING" id="27835.A0A0N4YVN2"/>
<evidence type="ECO:0000256" key="7">
    <source>
        <dbReference type="SAM" id="MobiDB-lite"/>
    </source>
</evidence>
<keyword evidence="6" id="KW-0539">Nucleus</keyword>
<feature type="compositionally biased region" description="Low complexity" evidence="7">
    <location>
        <begin position="201"/>
        <end position="211"/>
    </location>
</feature>
<dbReference type="OMA" id="PYSITHQ"/>
<evidence type="ECO:0000256" key="5">
    <source>
        <dbReference type="ARBA" id="ARBA00022853"/>
    </source>
</evidence>
<evidence type="ECO:0000256" key="2">
    <source>
        <dbReference type="ARBA" id="ARBA00022603"/>
    </source>
</evidence>
<dbReference type="GO" id="GO:0032259">
    <property type="term" value="P:methylation"/>
    <property type="evidence" value="ECO:0007669"/>
    <property type="project" value="UniProtKB-KW"/>
</dbReference>
<dbReference type="WBParaSite" id="NBR_0002130401-mRNA-1">
    <property type="protein sequence ID" value="NBR_0002130401-mRNA-1"/>
    <property type="gene ID" value="NBR_0002130401"/>
</dbReference>
<evidence type="ECO:0000256" key="3">
    <source>
        <dbReference type="ARBA" id="ARBA00022679"/>
    </source>
</evidence>
<evidence type="ECO:0000313" key="9">
    <source>
        <dbReference type="EMBL" id="VDL85051.1"/>
    </source>
</evidence>